<dbReference type="GO" id="GO:0009228">
    <property type="term" value="P:thiamine biosynthetic process"/>
    <property type="evidence" value="ECO:0007669"/>
    <property type="project" value="UniProtKB-KW"/>
</dbReference>
<dbReference type="InterPro" id="IPR029056">
    <property type="entry name" value="Ribokinase-like"/>
</dbReference>
<comment type="pathway">
    <text evidence="3">Cofactor biosynthesis; thiamine diphosphate biosynthesis; 4-amino-2-methyl-5-diphosphomethylpyrimidine from 5-amino-1-(5-phospho-D-ribosyl)imidazole: step 3/3.</text>
</comment>
<evidence type="ECO:0000256" key="1">
    <source>
        <dbReference type="ARBA" id="ARBA00000151"/>
    </source>
</evidence>
<comment type="catalytic activity">
    <reaction evidence="1">
        <text>4-amino-5-hydroxymethyl-2-methylpyrimidine + ATP = 4-amino-2-methyl-5-(phosphooxymethyl)pyrimidine + ADP + H(+)</text>
        <dbReference type="Rhea" id="RHEA:23096"/>
        <dbReference type="ChEBI" id="CHEBI:15378"/>
        <dbReference type="ChEBI" id="CHEBI:16892"/>
        <dbReference type="ChEBI" id="CHEBI:30616"/>
        <dbReference type="ChEBI" id="CHEBI:58354"/>
        <dbReference type="ChEBI" id="CHEBI:456216"/>
        <dbReference type="EC" id="2.7.1.49"/>
    </reaction>
</comment>
<evidence type="ECO:0000256" key="3">
    <source>
        <dbReference type="ARBA" id="ARBA00004769"/>
    </source>
</evidence>
<dbReference type="PANTHER" id="PTHR20858">
    <property type="entry name" value="PHOSPHOMETHYLPYRIMIDINE KINASE"/>
    <property type="match status" value="1"/>
</dbReference>
<comment type="catalytic activity">
    <reaction evidence="2">
        <text>4-amino-2-methyl-5-(phosphooxymethyl)pyrimidine + ATP = 4-amino-2-methyl-5-(diphosphooxymethyl)pyrimidine + ADP</text>
        <dbReference type="Rhea" id="RHEA:19893"/>
        <dbReference type="ChEBI" id="CHEBI:30616"/>
        <dbReference type="ChEBI" id="CHEBI:57841"/>
        <dbReference type="ChEBI" id="CHEBI:58354"/>
        <dbReference type="ChEBI" id="CHEBI:456216"/>
        <dbReference type="EC" id="2.7.4.7"/>
    </reaction>
</comment>
<dbReference type="Gene3D" id="3.40.1190.20">
    <property type="match status" value="1"/>
</dbReference>
<comment type="pathway">
    <text evidence="13">Cofactor biosynthesis; thiamine diphosphate biosynthesis; 4-amino-2-methyl-5-diphosphomethylpyrimidine from 5-amino-1-(5-phospho-D-ribosyl)imidazole: step 2/3.</text>
</comment>
<keyword evidence="9" id="KW-0547">Nucleotide-binding</keyword>
<reference evidence="17" key="1">
    <citation type="submission" date="2021-10" db="EMBL/GenBank/DDBJ databases">
        <title>Anaerobic single-cell dispensing facilitates the cultivation of human gut bacteria.</title>
        <authorList>
            <person name="Afrizal A."/>
        </authorList>
    </citation>
    <scope>NUCLEOTIDE SEQUENCE</scope>
    <source>
        <strain evidence="17">CLA-AA-H250</strain>
    </source>
</reference>
<protein>
    <recommendedName>
        <fullName evidence="7">Hydroxymethylpyrimidine/phosphomethylpyrimidine kinase</fullName>
        <ecNumber evidence="5">2.7.1.49</ecNumber>
        <ecNumber evidence="6">2.7.4.7</ecNumber>
    </recommendedName>
    <alternativeName>
        <fullName evidence="14">Hydroxymethylpyrimidine kinase</fullName>
    </alternativeName>
    <alternativeName>
        <fullName evidence="15">Hydroxymethylpyrimidine phosphate kinase</fullName>
    </alternativeName>
</protein>
<dbReference type="SUPFAM" id="SSF53613">
    <property type="entry name" value="Ribokinase-like"/>
    <property type="match status" value="1"/>
</dbReference>
<gene>
    <name evidence="17" type="primary">thiD</name>
    <name evidence="17" type="ORF">LKD31_01120</name>
</gene>
<dbReference type="InterPro" id="IPR004399">
    <property type="entry name" value="HMP/HMP-P_kinase_dom"/>
</dbReference>
<dbReference type="GO" id="GO:0008902">
    <property type="term" value="F:hydroxymethylpyrimidine kinase activity"/>
    <property type="evidence" value="ECO:0007669"/>
    <property type="project" value="UniProtKB-EC"/>
</dbReference>
<organism evidence="17 18">
    <name type="scientific">Hominenteromicrobium mulieris</name>
    <dbReference type="NCBI Taxonomy" id="2885357"/>
    <lineage>
        <taxon>Bacteria</taxon>
        <taxon>Bacillati</taxon>
        <taxon>Bacillota</taxon>
        <taxon>Clostridia</taxon>
        <taxon>Eubacteriales</taxon>
        <taxon>Oscillospiraceae</taxon>
        <taxon>Hominenteromicrobium</taxon>
    </lineage>
</organism>
<dbReference type="CDD" id="cd01169">
    <property type="entry name" value="HMPP_kinase"/>
    <property type="match status" value="1"/>
</dbReference>
<dbReference type="Pfam" id="PF08543">
    <property type="entry name" value="Phos_pyr_kin"/>
    <property type="match status" value="1"/>
</dbReference>
<proteinExistence type="inferred from homology"/>
<accession>A0AAE3DFX4</accession>
<evidence type="ECO:0000313" key="18">
    <source>
        <dbReference type="Proteomes" id="UP001199424"/>
    </source>
</evidence>
<feature type="domain" description="Pyridoxamine kinase/Phosphomethylpyrimidine kinase" evidence="16">
    <location>
        <begin position="11"/>
        <end position="254"/>
    </location>
</feature>
<evidence type="ECO:0000256" key="11">
    <source>
        <dbReference type="ARBA" id="ARBA00022840"/>
    </source>
</evidence>
<dbReference type="GO" id="GO:0005829">
    <property type="term" value="C:cytosol"/>
    <property type="evidence" value="ECO:0007669"/>
    <property type="project" value="TreeGrafter"/>
</dbReference>
<evidence type="ECO:0000256" key="5">
    <source>
        <dbReference type="ARBA" id="ARBA00012135"/>
    </source>
</evidence>
<evidence type="ECO:0000256" key="7">
    <source>
        <dbReference type="ARBA" id="ARBA00019161"/>
    </source>
</evidence>
<dbReference type="EC" id="2.7.4.7" evidence="6"/>
<evidence type="ECO:0000256" key="8">
    <source>
        <dbReference type="ARBA" id="ARBA00022679"/>
    </source>
</evidence>
<keyword evidence="18" id="KW-1185">Reference proteome</keyword>
<dbReference type="AlphaFoldDB" id="A0AAE3DFX4"/>
<evidence type="ECO:0000256" key="15">
    <source>
        <dbReference type="ARBA" id="ARBA00043176"/>
    </source>
</evidence>
<name>A0AAE3DFX4_9FIRM</name>
<dbReference type="EMBL" id="JAJEQC010000001">
    <property type="protein sequence ID" value="MCC2135620.1"/>
    <property type="molecule type" value="Genomic_DNA"/>
</dbReference>
<dbReference type="InterPro" id="IPR013749">
    <property type="entry name" value="PM/HMP-P_kinase-1"/>
</dbReference>
<evidence type="ECO:0000256" key="12">
    <source>
        <dbReference type="ARBA" id="ARBA00022977"/>
    </source>
</evidence>
<evidence type="ECO:0000259" key="16">
    <source>
        <dbReference type="Pfam" id="PF08543"/>
    </source>
</evidence>
<evidence type="ECO:0000256" key="13">
    <source>
        <dbReference type="ARBA" id="ARBA00037917"/>
    </source>
</evidence>
<dbReference type="RefSeq" id="WP_308448491.1">
    <property type="nucleotide sequence ID" value="NZ_JAJEQC010000001.1"/>
</dbReference>
<comment type="caution">
    <text evidence="17">The sequence shown here is derived from an EMBL/GenBank/DDBJ whole genome shotgun (WGS) entry which is preliminary data.</text>
</comment>
<evidence type="ECO:0000256" key="10">
    <source>
        <dbReference type="ARBA" id="ARBA00022777"/>
    </source>
</evidence>
<dbReference type="Proteomes" id="UP001199424">
    <property type="component" value="Unassembled WGS sequence"/>
</dbReference>
<dbReference type="PANTHER" id="PTHR20858:SF17">
    <property type="entry name" value="HYDROXYMETHYLPYRIMIDINE_PHOSPHOMETHYLPYRIMIDINE KINASE THI20-RELATED"/>
    <property type="match status" value="1"/>
</dbReference>
<evidence type="ECO:0000256" key="14">
    <source>
        <dbReference type="ARBA" id="ARBA00042102"/>
    </source>
</evidence>
<dbReference type="NCBIfam" id="TIGR00097">
    <property type="entry name" value="HMP-P_kinase"/>
    <property type="match status" value="1"/>
</dbReference>
<comment type="similarity">
    <text evidence="4">Belongs to the ThiD family.</text>
</comment>
<keyword evidence="12" id="KW-0784">Thiamine biosynthesis</keyword>
<evidence type="ECO:0000256" key="6">
    <source>
        <dbReference type="ARBA" id="ARBA00012963"/>
    </source>
</evidence>
<keyword evidence="10 17" id="KW-0418">Kinase</keyword>
<sequence>MKRVLTIAGSDCSGGAGIQADIKTMSAHGVYAMSVIVSVVAENTVHVLKKQDIAPEIVRAQVDAIYEDIGTDAVKIGMLPTPEVMSAVAEKLRKYCPKNVVVDPVMYAKDGTALMAPQSIETFKAEILPLADVLTPNIPEAEEITGMHIETEDDMCAAAKLIYTMGCKAVLVKGGHFAGDPIDILFDGEQHISFTANRIQTKNTHGTGCTLSSAIASNLALGYAPAEAVKRAKDYMTCAIEHALELGHGAGPTNHFYSLYQSGLPK</sequence>
<dbReference type="EC" id="2.7.1.49" evidence="5"/>
<keyword evidence="8 17" id="KW-0808">Transferase</keyword>
<dbReference type="FunFam" id="3.40.1190.20:FF:000003">
    <property type="entry name" value="Phosphomethylpyrimidine kinase ThiD"/>
    <property type="match status" value="1"/>
</dbReference>
<dbReference type="GO" id="GO:0005524">
    <property type="term" value="F:ATP binding"/>
    <property type="evidence" value="ECO:0007669"/>
    <property type="project" value="UniProtKB-KW"/>
</dbReference>
<evidence type="ECO:0000256" key="9">
    <source>
        <dbReference type="ARBA" id="ARBA00022741"/>
    </source>
</evidence>
<dbReference type="GO" id="GO:0008972">
    <property type="term" value="F:phosphomethylpyrimidine kinase activity"/>
    <property type="evidence" value="ECO:0007669"/>
    <property type="project" value="UniProtKB-EC"/>
</dbReference>
<keyword evidence="11" id="KW-0067">ATP-binding</keyword>
<evidence type="ECO:0000313" key="17">
    <source>
        <dbReference type="EMBL" id="MCC2135620.1"/>
    </source>
</evidence>
<evidence type="ECO:0000256" key="2">
    <source>
        <dbReference type="ARBA" id="ARBA00000565"/>
    </source>
</evidence>
<evidence type="ECO:0000256" key="4">
    <source>
        <dbReference type="ARBA" id="ARBA00009879"/>
    </source>
</evidence>